<protein>
    <submittedName>
        <fullName evidence="1">Uncharacterized protein</fullName>
    </submittedName>
</protein>
<name>A0A4Y2P8V8_ARAVE</name>
<comment type="caution">
    <text evidence="1">The sequence shown here is derived from an EMBL/GenBank/DDBJ whole genome shotgun (WGS) entry which is preliminary data.</text>
</comment>
<reference evidence="1 2" key="1">
    <citation type="journal article" date="2019" name="Sci. Rep.">
        <title>Orb-weaving spider Araneus ventricosus genome elucidates the spidroin gene catalogue.</title>
        <authorList>
            <person name="Kono N."/>
            <person name="Nakamura H."/>
            <person name="Ohtoshi R."/>
            <person name="Moran D.A.P."/>
            <person name="Shinohara A."/>
            <person name="Yoshida Y."/>
            <person name="Fujiwara M."/>
            <person name="Mori M."/>
            <person name="Tomita M."/>
            <person name="Arakawa K."/>
        </authorList>
    </citation>
    <scope>NUCLEOTIDE SEQUENCE [LARGE SCALE GENOMIC DNA]</scope>
</reference>
<dbReference type="EMBL" id="BGPR01010575">
    <property type="protein sequence ID" value="GBN46860.1"/>
    <property type="molecule type" value="Genomic_DNA"/>
</dbReference>
<proteinExistence type="predicted"/>
<sequence>MGLIKLLSKRVVGCVRGMDITVFSTDDGVWVEPYPLTVALETIEKSKFVAGEIEKMEKLLTVSKVRSSPVSSDKAS</sequence>
<dbReference type="AlphaFoldDB" id="A0A4Y2P8V8"/>
<organism evidence="1 2">
    <name type="scientific">Araneus ventricosus</name>
    <name type="common">Orbweaver spider</name>
    <name type="synonym">Epeira ventricosa</name>
    <dbReference type="NCBI Taxonomy" id="182803"/>
    <lineage>
        <taxon>Eukaryota</taxon>
        <taxon>Metazoa</taxon>
        <taxon>Ecdysozoa</taxon>
        <taxon>Arthropoda</taxon>
        <taxon>Chelicerata</taxon>
        <taxon>Arachnida</taxon>
        <taxon>Araneae</taxon>
        <taxon>Araneomorphae</taxon>
        <taxon>Entelegynae</taxon>
        <taxon>Araneoidea</taxon>
        <taxon>Araneidae</taxon>
        <taxon>Araneus</taxon>
    </lineage>
</organism>
<evidence type="ECO:0000313" key="1">
    <source>
        <dbReference type="EMBL" id="GBN46860.1"/>
    </source>
</evidence>
<accession>A0A4Y2P8V8</accession>
<dbReference type="Proteomes" id="UP000499080">
    <property type="component" value="Unassembled WGS sequence"/>
</dbReference>
<evidence type="ECO:0000313" key="2">
    <source>
        <dbReference type="Proteomes" id="UP000499080"/>
    </source>
</evidence>
<keyword evidence="2" id="KW-1185">Reference proteome</keyword>
<gene>
    <name evidence="1" type="ORF">AVEN_181416_1</name>
</gene>